<protein>
    <submittedName>
        <fullName evidence="2">Uncharacterized protein</fullName>
    </submittedName>
</protein>
<feature type="compositionally biased region" description="Basic and acidic residues" evidence="1">
    <location>
        <begin position="920"/>
        <end position="930"/>
    </location>
</feature>
<feature type="region of interest" description="Disordered" evidence="1">
    <location>
        <begin position="814"/>
        <end position="891"/>
    </location>
</feature>
<dbReference type="EMBL" id="FJUX01000039">
    <property type="protein sequence ID" value="CZS99193.1"/>
    <property type="molecule type" value="Genomic_DNA"/>
</dbReference>
<proteinExistence type="predicted"/>
<feature type="compositionally biased region" description="Low complexity" evidence="1">
    <location>
        <begin position="783"/>
        <end position="794"/>
    </location>
</feature>
<evidence type="ECO:0000313" key="2">
    <source>
        <dbReference type="EMBL" id="CZS99193.1"/>
    </source>
</evidence>
<evidence type="ECO:0000256" key="1">
    <source>
        <dbReference type="SAM" id="MobiDB-lite"/>
    </source>
</evidence>
<feature type="region of interest" description="Disordered" evidence="1">
    <location>
        <begin position="96"/>
        <end position="595"/>
    </location>
</feature>
<name>A0A1E1KMF3_9HELO</name>
<feature type="compositionally biased region" description="Polar residues" evidence="1">
    <location>
        <begin position="975"/>
        <end position="993"/>
    </location>
</feature>
<gene>
    <name evidence="2" type="ORF">RAG0_07641</name>
</gene>
<feature type="compositionally biased region" description="Polar residues" evidence="1">
    <location>
        <begin position="157"/>
        <end position="169"/>
    </location>
</feature>
<dbReference type="OrthoDB" id="5386674at2759"/>
<feature type="compositionally biased region" description="Basic and acidic residues" evidence="1">
    <location>
        <begin position="136"/>
        <end position="149"/>
    </location>
</feature>
<feature type="compositionally biased region" description="Polar residues" evidence="1">
    <location>
        <begin position="356"/>
        <end position="372"/>
    </location>
</feature>
<feature type="region of interest" description="Disordered" evidence="1">
    <location>
        <begin position="904"/>
        <end position="998"/>
    </location>
</feature>
<feature type="compositionally biased region" description="Polar residues" evidence="1">
    <location>
        <begin position="766"/>
        <end position="776"/>
    </location>
</feature>
<evidence type="ECO:0000313" key="3">
    <source>
        <dbReference type="Proteomes" id="UP000178912"/>
    </source>
</evidence>
<reference evidence="3" key="1">
    <citation type="submission" date="2016-03" db="EMBL/GenBank/DDBJ databases">
        <authorList>
            <person name="Guldener U."/>
        </authorList>
    </citation>
    <scope>NUCLEOTIDE SEQUENCE [LARGE SCALE GENOMIC DNA]</scope>
    <source>
        <strain evidence="3">04CH-RAC-A.6.1</strain>
    </source>
</reference>
<keyword evidence="3" id="KW-1185">Reference proteome</keyword>
<organism evidence="2 3">
    <name type="scientific">Rhynchosporium agropyri</name>
    <dbReference type="NCBI Taxonomy" id="914238"/>
    <lineage>
        <taxon>Eukaryota</taxon>
        <taxon>Fungi</taxon>
        <taxon>Dikarya</taxon>
        <taxon>Ascomycota</taxon>
        <taxon>Pezizomycotina</taxon>
        <taxon>Leotiomycetes</taxon>
        <taxon>Helotiales</taxon>
        <taxon>Ploettnerulaceae</taxon>
        <taxon>Rhynchosporium</taxon>
    </lineage>
</organism>
<feature type="compositionally biased region" description="Low complexity" evidence="1">
    <location>
        <begin position="509"/>
        <end position="524"/>
    </location>
</feature>
<feature type="compositionally biased region" description="Polar residues" evidence="1">
    <location>
        <begin position="838"/>
        <end position="860"/>
    </location>
</feature>
<feature type="compositionally biased region" description="Polar residues" evidence="1">
    <location>
        <begin position="262"/>
        <end position="271"/>
    </location>
</feature>
<dbReference type="AlphaFoldDB" id="A0A1E1KMF3"/>
<feature type="compositionally biased region" description="Basic and acidic residues" evidence="1">
    <location>
        <begin position="303"/>
        <end position="320"/>
    </location>
</feature>
<feature type="region of interest" description="Disordered" evidence="1">
    <location>
        <begin position="30"/>
        <end position="65"/>
    </location>
</feature>
<accession>A0A1E1KMF3</accession>
<feature type="compositionally biased region" description="Polar residues" evidence="1">
    <location>
        <begin position="943"/>
        <end position="963"/>
    </location>
</feature>
<feature type="compositionally biased region" description="Basic and acidic residues" evidence="1">
    <location>
        <begin position="492"/>
        <end position="508"/>
    </location>
</feature>
<feature type="compositionally biased region" description="Polar residues" evidence="1">
    <location>
        <begin position="438"/>
        <end position="451"/>
    </location>
</feature>
<feature type="compositionally biased region" description="Polar residues" evidence="1">
    <location>
        <begin position="573"/>
        <end position="582"/>
    </location>
</feature>
<feature type="compositionally biased region" description="Low complexity" evidence="1">
    <location>
        <begin position="406"/>
        <end position="419"/>
    </location>
</feature>
<feature type="compositionally biased region" description="Polar residues" evidence="1">
    <location>
        <begin position="323"/>
        <end position="334"/>
    </location>
</feature>
<feature type="region of interest" description="Disordered" evidence="1">
    <location>
        <begin position="698"/>
        <end position="799"/>
    </location>
</feature>
<feature type="compositionally biased region" description="Polar residues" evidence="1">
    <location>
        <begin position="115"/>
        <end position="124"/>
    </location>
</feature>
<feature type="compositionally biased region" description="Polar residues" evidence="1">
    <location>
        <begin position="288"/>
        <end position="297"/>
    </location>
</feature>
<feature type="compositionally biased region" description="Basic and acidic residues" evidence="1">
    <location>
        <begin position="721"/>
        <end position="741"/>
    </location>
</feature>
<feature type="region of interest" description="Disordered" evidence="1">
    <location>
        <begin position="1"/>
        <end position="20"/>
    </location>
</feature>
<sequence>MASAERKRQPALGRKDTFQKMLDLEKLNKINRMRASSPFPQVTSTPKSPPPPMSDMGQHPPLPLLSMDRSVMASTLSLTMPPAKFAIPAHSPKYVIMPGGDLLPQDDELSEPESAISSICQSPSWEDYNGKRRKKAKEEERERRRREVEATNLRAKQVQSPENTISQPKRLSKPPPANRRLSKVTNPPERSVSAPAVPTLPTMARGNVKKEVKKTPSEKAKRNSLEAGFRGLMSATQAVHGPWKSAQNSSSSTNSTPRMSPARQSFSSKPTYNDGGFVGGVKLDHMRQTGTTTTQVNMHEHKKVGWSDRGPEALNERDPTPRPTGNSSSSTSMAESLRPISLYDEMIQSPRDWDTISAQNTTATRSLASPTKTLEESTPIMERDGRRNRPSHPPTSRYLPDENEESGSSQRDSSNGSRNTSLSRSRNIDKRRSYHIPTLSTVSSQPATSDCESTHDRGRAAVQSTSDRKSRKLEGPAGNAAAPVKRSYPPEARGRADFDRFQQRERENSSATTSRDASADSNAAGKKTKSRRGSFSSLFSRSQSRTRASSETSVASSPAPSMSSPPTKKDAPLTTSFSTIGSKSKPPKCDVDPTSPYLDEEYVLNQLHRELTTKAAVPGQKRTSSKGPFQGLKSVAKFAFARHSIASPMSPTGSFPTALEVQGSKRSWSSDRTSLDLASPRISSVMKAETGALASEAASSARECTLPEVPSGPSVRSSARRNTDLQRNSRDPTPKAFDRRRSNYSRSATDSSEEDSTLDESSNTTPNASRPQSQKDYFSVRGDVSPVSPVNDSSCTLQSPQDLGLTVVTLVDETTSSGNSWCEPGVESERKKDEDHLTTPTGNSPTFDSNTFHLNNSSPQVPRGPLTPPADDSDPRRRPSFSRSMSTPELQDLSFLPTLKHQALTRHTKRLSKPASLKVSPKETAKKAEEALNALVRPPTTPIPNTKSEGSSPTAPKSSQHLQNARLFLPGARSPSHSNHGLHNPSSKITFQQGPPHKNSTEPLAKVFVICCKCKYFQDMPSKVYERMTKQDNVATGSYLGIGNLVDTSVKCPWCTHGMSTTCCEGYAAVVYLNEKLHGGGPAEIGAR</sequence>
<feature type="compositionally biased region" description="Basic and acidic residues" evidence="1">
    <location>
        <begin position="208"/>
        <end position="224"/>
    </location>
</feature>
<dbReference type="Proteomes" id="UP000178912">
    <property type="component" value="Unassembled WGS sequence"/>
</dbReference>
<feature type="compositionally biased region" description="Basic and acidic residues" evidence="1">
    <location>
        <begin position="827"/>
        <end position="837"/>
    </location>
</feature>
<feature type="compositionally biased region" description="Low complexity" evidence="1">
    <location>
        <begin position="533"/>
        <end position="566"/>
    </location>
</feature>